<comment type="caution">
    <text evidence="1">The sequence shown here is derived from an EMBL/GenBank/DDBJ whole genome shotgun (WGS) entry which is preliminary data.</text>
</comment>
<dbReference type="InterPro" id="IPR036397">
    <property type="entry name" value="RNaseH_sf"/>
</dbReference>
<organism evidence="1 2">
    <name type="scientific">Periplaneta americana</name>
    <name type="common">American cockroach</name>
    <name type="synonym">Blatta americana</name>
    <dbReference type="NCBI Taxonomy" id="6978"/>
    <lineage>
        <taxon>Eukaryota</taxon>
        <taxon>Metazoa</taxon>
        <taxon>Ecdysozoa</taxon>
        <taxon>Arthropoda</taxon>
        <taxon>Hexapoda</taxon>
        <taxon>Insecta</taxon>
        <taxon>Pterygota</taxon>
        <taxon>Neoptera</taxon>
        <taxon>Polyneoptera</taxon>
        <taxon>Dictyoptera</taxon>
        <taxon>Blattodea</taxon>
        <taxon>Blattoidea</taxon>
        <taxon>Blattidae</taxon>
        <taxon>Blattinae</taxon>
        <taxon>Periplaneta</taxon>
    </lineage>
</organism>
<dbReference type="Gene3D" id="3.30.420.10">
    <property type="entry name" value="Ribonuclease H-like superfamily/Ribonuclease H"/>
    <property type="match status" value="1"/>
</dbReference>
<dbReference type="EMBL" id="JAJSOF020000015">
    <property type="protein sequence ID" value="KAJ4440864.1"/>
    <property type="molecule type" value="Genomic_DNA"/>
</dbReference>
<evidence type="ECO:0000313" key="2">
    <source>
        <dbReference type="Proteomes" id="UP001148838"/>
    </source>
</evidence>
<accession>A0ABQ8T322</accession>
<protein>
    <submittedName>
        <fullName evidence="1">Uncharacterized protein</fullName>
    </submittedName>
</protein>
<evidence type="ECO:0000313" key="1">
    <source>
        <dbReference type="EMBL" id="KAJ4440864.1"/>
    </source>
</evidence>
<name>A0ABQ8T322_PERAM</name>
<sequence>MLFTSDECWIQLNGHVNTQNSRVWSSESRNEEVRLYPKKTGVWAALSRQRVIGPVFFNGTLIARRY</sequence>
<keyword evidence="2" id="KW-1185">Reference proteome</keyword>
<reference evidence="1 2" key="1">
    <citation type="journal article" date="2022" name="Allergy">
        <title>Genome assembly and annotation of Periplaneta americana reveal a comprehensive cockroach allergen profile.</title>
        <authorList>
            <person name="Wang L."/>
            <person name="Xiong Q."/>
            <person name="Saelim N."/>
            <person name="Wang L."/>
            <person name="Nong W."/>
            <person name="Wan A.T."/>
            <person name="Shi M."/>
            <person name="Liu X."/>
            <person name="Cao Q."/>
            <person name="Hui J.H.L."/>
            <person name="Sookrung N."/>
            <person name="Leung T.F."/>
            <person name="Tungtrongchitr A."/>
            <person name="Tsui S.K.W."/>
        </authorList>
    </citation>
    <scope>NUCLEOTIDE SEQUENCE [LARGE SCALE GENOMIC DNA]</scope>
    <source>
        <strain evidence="1">PWHHKU_190912</strain>
    </source>
</reference>
<proteinExistence type="predicted"/>
<gene>
    <name evidence="1" type="ORF">ANN_10711</name>
</gene>
<dbReference type="Proteomes" id="UP001148838">
    <property type="component" value="Unassembled WGS sequence"/>
</dbReference>